<proteinExistence type="inferred from homology"/>
<name>A0A1D1VNP3_RAMVA</name>
<reference evidence="13 14" key="1">
    <citation type="journal article" date="2016" name="Nat. Commun.">
        <title>Extremotolerant tardigrade genome and improved radiotolerance of human cultured cells by tardigrade-unique protein.</title>
        <authorList>
            <person name="Hashimoto T."/>
            <person name="Horikawa D.D."/>
            <person name="Saito Y."/>
            <person name="Kuwahara H."/>
            <person name="Kozuka-Hata H."/>
            <person name="Shin-I T."/>
            <person name="Minakuchi Y."/>
            <person name="Ohishi K."/>
            <person name="Motoyama A."/>
            <person name="Aizu T."/>
            <person name="Enomoto A."/>
            <person name="Kondo K."/>
            <person name="Tanaka S."/>
            <person name="Hara Y."/>
            <person name="Koshikawa S."/>
            <person name="Sagara H."/>
            <person name="Miura T."/>
            <person name="Yokobori S."/>
            <person name="Miyagawa K."/>
            <person name="Suzuki Y."/>
            <person name="Kubo T."/>
            <person name="Oyama M."/>
            <person name="Kohara Y."/>
            <person name="Fujiyama A."/>
            <person name="Arakawa K."/>
            <person name="Katayama T."/>
            <person name="Toyoda A."/>
            <person name="Kunieda T."/>
        </authorList>
    </citation>
    <scope>NUCLEOTIDE SEQUENCE [LARGE SCALE GENOMIC DNA]</scope>
    <source>
        <strain evidence="13 14">YOKOZUNA-1</strain>
    </source>
</reference>
<dbReference type="SUPFAM" id="SSF51445">
    <property type="entry name" value="(Trans)glycosidases"/>
    <property type="match status" value="1"/>
</dbReference>
<evidence type="ECO:0000256" key="3">
    <source>
        <dbReference type="ARBA" id="ARBA00005336"/>
    </source>
</evidence>
<dbReference type="Pfam" id="PF00933">
    <property type="entry name" value="Glyco_hydro_3"/>
    <property type="match status" value="1"/>
</dbReference>
<keyword evidence="10" id="KW-0326">Glycosidase</keyword>
<dbReference type="GO" id="GO:0009251">
    <property type="term" value="P:glucan catabolic process"/>
    <property type="evidence" value="ECO:0007669"/>
    <property type="project" value="TreeGrafter"/>
</dbReference>
<keyword evidence="9 11" id="KW-0472">Membrane</keyword>
<keyword evidence="6" id="KW-0732">Signal</keyword>
<evidence type="ECO:0000256" key="6">
    <source>
        <dbReference type="ARBA" id="ARBA00022729"/>
    </source>
</evidence>
<dbReference type="InterPro" id="IPR051915">
    <property type="entry name" value="Cellulose_Degrad_GH3"/>
</dbReference>
<accession>A0A1D1VNP3</accession>
<protein>
    <recommendedName>
        <fullName evidence="4">beta-glucosidase</fullName>
        <ecNumber evidence="4">3.2.1.21</ecNumber>
    </recommendedName>
</protein>
<evidence type="ECO:0000256" key="8">
    <source>
        <dbReference type="ARBA" id="ARBA00022989"/>
    </source>
</evidence>
<dbReference type="PANTHER" id="PTHR30620:SF16">
    <property type="entry name" value="LYSOSOMAL BETA GLUCOSIDASE"/>
    <property type="match status" value="1"/>
</dbReference>
<comment type="catalytic activity">
    <reaction evidence="1">
        <text>Hydrolysis of terminal, non-reducing beta-D-glucosyl residues with release of beta-D-glucose.</text>
        <dbReference type="EC" id="3.2.1.21"/>
    </reaction>
</comment>
<keyword evidence="7" id="KW-0378">Hydrolase</keyword>
<evidence type="ECO:0000256" key="1">
    <source>
        <dbReference type="ARBA" id="ARBA00000448"/>
    </source>
</evidence>
<evidence type="ECO:0000259" key="12">
    <source>
        <dbReference type="PROSITE" id="PS50262"/>
    </source>
</evidence>
<evidence type="ECO:0000256" key="10">
    <source>
        <dbReference type="ARBA" id="ARBA00023295"/>
    </source>
</evidence>
<sequence>MNNTTFSSNTELGWVGVNAVLHCFALLTNLTFVMVAVIDRTGLAGPRLLILNLAVCGLILSAGWYPATTFMAQRWQPDPPPSCSFFAGTIFFVTATNWSDVPLAINRIVAICFPLYYRSFNTRLVSCVMIILSWVVPLALVLLTFFRIGAAFVGAPYGTCVIRALRPFGKIYSFVPAVIPFALVGLACCELFTAAHLKTRVSNKLSTRSKRLLKRRLNIATAMLATLMWHVLMSFPIIYVSYGLPQVISQKPWLGNVIRGCTTLEFAISPKSETWPSCNRGENLRLINDMTLAEKLGQLQQLSGTWYGEVADYDIPPIKQGLAGSILNVHGAARTNQIQRWALESRLKIPVLIAVDVIHGFRTLFPIPLDETASWDLEAVEQAAAIAAAEARSVGIHWTFAPMFDVMRDPRWSRIVEGSGEDVHLGNLMAKARIRGFQVSCQDSRGQGEYTLMSRFGVFQGTDYSAPDRVLACAKHFAAYGAAEAGRDYNGADMSERRLREIYLPPFKAAVDAGVGSFMTAFNDLSGVPATDNKFLLTKVLRDEWKFDGLVVYDWDAVYELINHQYATNKSEAAMHAVNAGTDMEMNSRTYVTHGAQLIQSGKVSTGTVNTAVRNIVRIKFRLELFDNSFTDETLESQTLFKEKFVAAARNITARTMVLLKNENNLLPVSTTIGKLAVIGGLAADKYETTDHWPGDVHWQNFVTMLDGIMTKLGVTSTNGQVTYAEGCDAYCSNTLTFDNAVRVARAADFVVVAVGEPREYSGEAG</sequence>
<dbReference type="Gene3D" id="3.40.50.1700">
    <property type="entry name" value="Glycoside hydrolase family 3 C-terminal domain"/>
    <property type="match status" value="1"/>
</dbReference>
<dbReference type="InterPro" id="IPR036962">
    <property type="entry name" value="Glyco_hydro_3_N_sf"/>
</dbReference>
<dbReference type="OrthoDB" id="47059at2759"/>
<dbReference type="Pfam" id="PF01915">
    <property type="entry name" value="Glyco_hydro_3_C"/>
    <property type="match status" value="1"/>
</dbReference>
<dbReference type="Gene3D" id="3.20.20.300">
    <property type="entry name" value="Glycoside hydrolase, family 3, N-terminal domain"/>
    <property type="match status" value="1"/>
</dbReference>
<dbReference type="InterPro" id="IPR000276">
    <property type="entry name" value="GPCR_Rhodpsn"/>
</dbReference>
<gene>
    <name evidence="13" type="primary">RvY_12082-1</name>
    <name evidence="13" type="synonym">RvY_12082.1</name>
    <name evidence="13" type="ORF">RvY_12082</name>
</gene>
<dbReference type="GO" id="GO:0008422">
    <property type="term" value="F:beta-glucosidase activity"/>
    <property type="evidence" value="ECO:0007669"/>
    <property type="project" value="UniProtKB-EC"/>
</dbReference>
<evidence type="ECO:0000256" key="5">
    <source>
        <dbReference type="ARBA" id="ARBA00022692"/>
    </source>
</evidence>
<dbReference type="Pfam" id="PF00001">
    <property type="entry name" value="7tm_1"/>
    <property type="match status" value="1"/>
</dbReference>
<organism evidence="13 14">
    <name type="scientific">Ramazzottius varieornatus</name>
    <name type="common">Water bear</name>
    <name type="synonym">Tardigrade</name>
    <dbReference type="NCBI Taxonomy" id="947166"/>
    <lineage>
        <taxon>Eukaryota</taxon>
        <taxon>Metazoa</taxon>
        <taxon>Ecdysozoa</taxon>
        <taxon>Tardigrada</taxon>
        <taxon>Eutardigrada</taxon>
        <taxon>Parachela</taxon>
        <taxon>Hypsibioidea</taxon>
        <taxon>Ramazzottiidae</taxon>
        <taxon>Ramazzottius</taxon>
    </lineage>
</organism>
<keyword evidence="8 11" id="KW-1133">Transmembrane helix</keyword>
<evidence type="ECO:0000256" key="7">
    <source>
        <dbReference type="ARBA" id="ARBA00022801"/>
    </source>
</evidence>
<dbReference type="InterPro" id="IPR002772">
    <property type="entry name" value="Glyco_hydro_3_C"/>
</dbReference>
<feature type="transmembrane region" description="Helical" evidence="11">
    <location>
        <begin position="12"/>
        <end position="36"/>
    </location>
</feature>
<dbReference type="EMBL" id="BDGG01000007">
    <property type="protein sequence ID" value="GAV01358.1"/>
    <property type="molecule type" value="Genomic_DNA"/>
</dbReference>
<feature type="transmembrane region" description="Helical" evidence="11">
    <location>
        <begin position="124"/>
        <end position="146"/>
    </location>
</feature>
<dbReference type="Proteomes" id="UP000186922">
    <property type="component" value="Unassembled WGS sequence"/>
</dbReference>
<dbReference type="PRINTS" id="PR00133">
    <property type="entry name" value="GLHYDRLASE3"/>
</dbReference>
<comment type="subcellular location">
    <subcellularLocation>
        <location evidence="2">Membrane</location>
    </subcellularLocation>
</comment>
<dbReference type="GO" id="GO:0004930">
    <property type="term" value="F:G protein-coupled receptor activity"/>
    <property type="evidence" value="ECO:0007669"/>
    <property type="project" value="InterPro"/>
</dbReference>
<keyword evidence="5 11" id="KW-0812">Transmembrane</keyword>
<dbReference type="SUPFAM" id="SSF52279">
    <property type="entry name" value="Beta-D-glucan exohydrolase, C-terminal domain"/>
    <property type="match status" value="1"/>
</dbReference>
<comment type="similarity">
    <text evidence="3">Belongs to the glycosyl hydrolase 3 family.</text>
</comment>
<dbReference type="STRING" id="947166.A0A1D1VNP3"/>
<dbReference type="CDD" id="cd00637">
    <property type="entry name" value="7tm_classA_rhodopsin-like"/>
    <property type="match status" value="1"/>
</dbReference>
<dbReference type="EC" id="3.2.1.21" evidence="4"/>
<feature type="transmembrane region" description="Helical" evidence="11">
    <location>
        <begin position="85"/>
        <end position="117"/>
    </location>
</feature>
<evidence type="ECO:0000256" key="9">
    <source>
        <dbReference type="ARBA" id="ARBA00023136"/>
    </source>
</evidence>
<evidence type="ECO:0000313" key="13">
    <source>
        <dbReference type="EMBL" id="GAV01358.1"/>
    </source>
</evidence>
<keyword evidence="14" id="KW-1185">Reference proteome</keyword>
<evidence type="ECO:0000313" key="14">
    <source>
        <dbReference type="Proteomes" id="UP000186922"/>
    </source>
</evidence>
<dbReference type="GO" id="GO:0016020">
    <property type="term" value="C:membrane"/>
    <property type="evidence" value="ECO:0007669"/>
    <property type="project" value="UniProtKB-SubCell"/>
</dbReference>
<dbReference type="PANTHER" id="PTHR30620">
    <property type="entry name" value="PERIPLASMIC BETA-GLUCOSIDASE-RELATED"/>
    <property type="match status" value="1"/>
</dbReference>
<dbReference type="AlphaFoldDB" id="A0A1D1VNP3"/>
<dbReference type="SUPFAM" id="SSF81321">
    <property type="entry name" value="Family A G protein-coupled receptor-like"/>
    <property type="match status" value="1"/>
</dbReference>
<feature type="transmembrane region" description="Helical" evidence="11">
    <location>
        <begin position="217"/>
        <end position="242"/>
    </location>
</feature>
<feature type="transmembrane region" description="Helical" evidence="11">
    <location>
        <begin position="171"/>
        <end position="197"/>
    </location>
</feature>
<feature type="transmembrane region" description="Helical" evidence="11">
    <location>
        <begin position="48"/>
        <end position="65"/>
    </location>
</feature>
<dbReference type="InterPro" id="IPR036881">
    <property type="entry name" value="Glyco_hydro_3_C_sf"/>
</dbReference>
<dbReference type="InterPro" id="IPR001764">
    <property type="entry name" value="Glyco_hydro_3_N"/>
</dbReference>
<feature type="domain" description="G-protein coupled receptors family 1 profile" evidence="12">
    <location>
        <begin position="28"/>
        <end position="240"/>
    </location>
</feature>
<dbReference type="InterPro" id="IPR017452">
    <property type="entry name" value="GPCR_Rhodpsn_7TM"/>
</dbReference>
<dbReference type="InterPro" id="IPR017853">
    <property type="entry name" value="GH"/>
</dbReference>
<evidence type="ECO:0000256" key="2">
    <source>
        <dbReference type="ARBA" id="ARBA00004370"/>
    </source>
</evidence>
<evidence type="ECO:0000256" key="4">
    <source>
        <dbReference type="ARBA" id="ARBA00012744"/>
    </source>
</evidence>
<dbReference type="Gene3D" id="1.20.1070.10">
    <property type="entry name" value="Rhodopsin 7-helix transmembrane proteins"/>
    <property type="match status" value="1"/>
</dbReference>
<dbReference type="PROSITE" id="PS50262">
    <property type="entry name" value="G_PROTEIN_RECEP_F1_2"/>
    <property type="match status" value="1"/>
</dbReference>
<comment type="caution">
    <text evidence="13">The sequence shown here is derived from an EMBL/GenBank/DDBJ whole genome shotgun (WGS) entry which is preliminary data.</text>
</comment>
<evidence type="ECO:0000256" key="11">
    <source>
        <dbReference type="SAM" id="Phobius"/>
    </source>
</evidence>